<evidence type="ECO:0000256" key="1">
    <source>
        <dbReference type="SAM" id="MobiDB-lite"/>
    </source>
</evidence>
<comment type="caution">
    <text evidence="2">The sequence shown here is derived from an EMBL/GenBank/DDBJ whole genome shotgun (WGS) entry which is preliminary data.</text>
</comment>
<evidence type="ECO:0000313" key="2">
    <source>
        <dbReference type="EMBL" id="KAK5091921.1"/>
    </source>
</evidence>
<protein>
    <submittedName>
        <fullName evidence="2">Uncharacterized protein</fullName>
    </submittedName>
</protein>
<sequence>MRCSAAPYGNRHGRTSTLSDDAWIGLLFGEDDNQPVNALNRLDLGAAGPEDESPQLSGNGSDEQREFEKRDLATEGTTEEHPSASAREQSSVDQSAGAAHTNGKETKVLSMKASDG</sequence>
<feature type="region of interest" description="Disordered" evidence="1">
    <location>
        <begin position="41"/>
        <end position="116"/>
    </location>
</feature>
<evidence type="ECO:0000313" key="3">
    <source>
        <dbReference type="Proteomes" id="UP001345013"/>
    </source>
</evidence>
<dbReference type="Proteomes" id="UP001345013">
    <property type="component" value="Unassembled WGS sequence"/>
</dbReference>
<organism evidence="2 3">
    <name type="scientific">Lithohypha guttulata</name>
    <dbReference type="NCBI Taxonomy" id="1690604"/>
    <lineage>
        <taxon>Eukaryota</taxon>
        <taxon>Fungi</taxon>
        <taxon>Dikarya</taxon>
        <taxon>Ascomycota</taxon>
        <taxon>Pezizomycotina</taxon>
        <taxon>Eurotiomycetes</taxon>
        <taxon>Chaetothyriomycetidae</taxon>
        <taxon>Chaetothyriales</taxon>
        <taxon>Trichomeriaceae</taxon>
        <taxon>Lithohypha</taxon>
    </lineage>
</organism>
<dbReference type="EMBL" id="JAVRRG010000067">
    <property type="protein sequence ID" value="KAK5091921.1"/>
    <property type="molecule type" value="Genomic_DNA"/>
</dbReference>
<keyword evidence="3" id="KW-1185">Reference proteome</keyword>
<name>A0ABR0K863_9EURO</name>
<reference evidence="2 3" key="1">
    <citation type="submission" date="2023-08" db="EMBL/GenBank/DDBJ databases">
        <title>Black Yeasts Isolated from many extreme environments.</title>
        <authorList>
            <person name="Coleine C."/>
            <person name="Stajich J.E."/>
            <person name="Selbmann L."/>
        </authorList>
    </citation>
    <scope>NUCLEOTIDE SEQUENCE [LARGE SCALE GENOMIC DNA]</scope>
    <source>
        <strain evidence="2 3">CCFEE 5885</strain>
    </source>
</reference>
<gene>
    <name evidence="2" type="ORF">LTR24_005698</name>
</gene>
<accession>A0ABR0K863</accession>
<proteinExistence type="predicted"/>
<feature type="compositionally biased region" description="Basic and acidic residues" evidence="1">
    <location>
        <begin position="62"/>
        <end position="82"/>
    </location>
</feature>